<evidence type="ECO:0000256" key="1">
    <source>
        <dbReference type="ARBA" id="ARBA00004167"/>
    </source>
</evidence>
<dbReference type="RefSeq" id="WP_352562082.1">
    <property type="nucleotide sequence ID" value="NZ_JAMYQB010000034.1"/>
</dbReference>
<protein>
    <submittedName>
        <fullName evidence="9">Twin-arginine translocase TatA/TatE family subunit</fullName>
    </submittedName>
</protein>
<sequence>MSIEAFNRIGRKTAERLSLPAMCARGRTDVRIWHHPPGVVIFVVALVVFGPEELPKVMRSPGAMMKTFNRIAGDFGSLQ</sequence>
<dbReference type="Pfam" id="PF02416">
    <property type="entry name" value="TatA_B_E"/>
    <property type="match status" value="1"/>
</dbReference>
<evidence type="ECO:0000256" key="4">
    <source>
        <dbReference type="ARBA" id="ARBA00022927"/>
    </source>
</evidence>
<evidence type="ECO:0000256" key="5">
    <source>
        <dbReference type="ARBA" id="ARBA00022989"/>
    </source>
</evidence>
<evidence type="ECO:0000313" key="9">
    <source>
        <dbReference type="EMBL" id="MER9408114.1"/>
    </source>
</evidence>
<dbReference type="Gene3D" id="1.20.5.3310">
    <property type="match status" value="1"/>
</dbReference>
<reference evidence="9 10" key="1">
    <citation type="journal article" date="2024" name="Proc. Natl. Acad. Sci. U.S.A.">
        <title>The evolutionary genomics of adaptation to stress in wild rhizobium bacteria.</title>
        <authorList>
            <person name="Kehlet-Delgado H."/>
            <person name="Montoya A.P."/>
            <person name="Jensen K.T."/>
            <person name="Wendlandt C.E."/>
            <person name="Dexheimer C."/>
            <person name="Roberts M."/>
            <person name="Torres Martinez L."/>
            <person name="Friesen M.L."/>
            <person name="Griffitts J.S."/>
            <person name="Porter S.S."/>
        </authorList>
    </citation>
    <scope>NUCLEOTIDE SEQUENCE [LARGE SCALE GENOMIC DNA]</scope>
    <source>
        <strain evidence="9 10">M0641</strain>
    </source>
</reference>
<gene>
    <name evidence="9" type="ORF">NKI36_29325</name>
</gene>
<comment type="subcellular location">
    <subcellularLocation>
        <location evidence="1">Membrane</location>
        <topology evidence="1">Single-pass membrane protein</topology>
    </subcellularLocation>
</comment>
<dbReference type="InterPro" id="IPR003369">
    <property type="entry name" value="TatA/B/E"/>
</dbReference>
<evidence type="ECO:0000256" key="2">
    <source>
        <dbReference type="ARBA" id="ARBA00022448"/>
    </source>
</evidence>
<keyword evidence="5 8" id="KW-1133">Transmembrane helix</keyword>
<keyword evidence="3 8" id="KW-0812">Transmembrane</keyword>
<evidence type="ECO:0000256" key="8">
    <source>
        <dbReference type="SAM" id="Phobius"/>
    </source>
</evidence>
<name>A0ABV1Z832_9HYPH</name>
<evidence type="ECO:0000256" key="3">
    <source>
        <dbReference type="ARBA" id="ARBA00022692"/>
    </source>
</evidence>
<organism evidence="9 10">
    <name type="scientific">Mesorhizobium caraganae</name>
    <dbReference type="NCBI Taxonomy" id="483206"/>
    <lineage>
        <taxon>Bacteria</taxon>
        <taxon>Pseudomonadati</taxon>
        <taxon>Pseudomonadota</taxon>
        <taxon>Alphaproteobacteria</taxon>
        <taxon>Hyphomicrobiales</taxon>
        <taxon>Phyllobacteriaceae</taxon>
        <taxon>Mesorhizobium</taxon>
    </lineage>
</organism>
<evidence type="ECO:0000256" key="6">
    <source>
        <dbReference type="ARBA" id="ARBA00023010"/>
    </source>
</evidence>
<feature type="transmembrane region" description="Helical" evidence="8">
    <location>
        <begin position="32"/>
        <end position="50"/>
    </location>
</feature>
<keyword evidence="2" id="KW-0813">Transport</keyword>
<keyword evidence="7 8" id="KW-0472">Membrane</keyword>
<proteinExistence type="predicted"/>
<evidence type="ECO:0000313" key="10">
    <source>
        <dbReference type="Proteomes" id="UP001433071"/>
    </source>
</evidence>
<dbReference type="Proteomes" id="UP001433071">
    <property type="component" value="Unassembled WGS sequence"/>
</dbReference>
<keyword evidence="6" id="KW-0811">Translocation</keyword>
<accession>A0ABV1Z832</accession>
<comment type="caution">
    <text evidence="9">The sequence shown here is derived from an EMBL/GenBank/DDBJ whole genome shotgun (WGS) entry which is preliminary data.</text>
</comment>
<keyword evidence="4" id="KW-0653">Protein transport</keyword>
<dbReference type="EMBL" id="JAMYQB010000034">
    <property type="protein sequence ID" value="MER9408114.1"/>
    <property type="molecule type" value="Genomic_DNA"/>
</dbReference>
<evidence type="ECO:0000256" key="7">
    <source>
        <dbReference type="ARBA" id="ARBA00023136"/>
    </source>
</evidence>
<keyword evidence="10" id="KW-1185">Reference proteome</keyword>